<dbReference type="InterPro" id="IPR011993">
    <property type="entry name" value="PH-like_dom_sf"/>
</dbReference>
<feature type="region of interest" description="Disordered" evidence="6">
    <location>
        <begin position="1"/>
        <end position="24"/>
    </location>
</feature>
<keyword evidence="10" id="KW-1185">Reference proteome</keyword>
<comment type="function">
    <text evidence="3">May be involved in protein sorting and cell wall formation.</text>
</comment>
<keyword evidence="2" id="KW-0677">Repeat</keyword>
<dbReference type="PROSITE" id="PS50197">
    <property type="entry name" value="BEACH"/>
    <property type="match status" value="1"/>
</dbReference>
<proteinExistence type="predicted"/>
<comment type="caution">
    <text evidence="9">The sequence shown here is derived from an EMBL/GenBank/DDBJ whole genome shotgun (WGS) entry which is preliminary data.</text>
</comment>
<accession>A0AAD5RQ67</accession>
<evidence type="ECO:0000256" key="6">
    <source>
        <dbReference type="SAM" id="MobiDB-lite"/>
    </source>
</evidence>
<feature type="compositionally biased region" description="Polar residues" evidence="6">
    <location>
        <begin position="951"/>
        <end position="961"/>
    </location>
</feature>
<reference evidence="9" key="1">
    <citation type="submission" date="2022-07" db="EMBL/GenBank/DDBJ databases">
        <title>Draft genome sequence of Zalerion maritima ATCC 34329, a (micro)plastics degrading marine fungus.</title>
        <authorList>
            <person name="Paco A."/>
            <person name="Goncalves M.F.M."/>
            <person name="Rocha-Santos T.A.P."/>
            <person name="Alves A."/>
        </authorList>
    </citation>
    <scope>NUCLEOTIDE SEQUENCE</scope>
    <source>
        <strain evidence="9">ATCC 34329</strain>
    </source>
</reference>
<dbReference type="PANTHER" id="PTHR46108:SF4">
    <property type="entry name" value="BLUE CHEESE"/>
    <property type="match status" value="1"/>
</dbReference>
<evidence type="ECO:0000259" key="8">
    <source>
        <dbReference type="PROSITE" id="PS51783"/>
    </source>
</evidence>
<dbReference type="PROSITE" id="PS50082">
    <property type="entry name" value="WD_REPEATS_2"/>
    <property type="match status" value="1"/>
</dbReference>
<evidence type="ECO:0000259" key="7">
    <source>
        <dbReference type="PROSITE" id="PS50197"/>
    </source>
</evidence>
<dbReference type="InterPro" id="IPR036322">
    <property type="entry name" value="WD40_repeat_dom_sf"/>
</dbReference>
<dbReference type="SUPFAM" id="SSF49899">
    <property type="entry name" value="Concanavalin A-like lectins/glucanases"/>
    <property type="match status" value="1"/>
</dbReference>
<feature type="domain" description="BEACH-type PH" evidence="8">
    <location>
        <begin position="1839"/>
        <end position="1971"/>
    </location>
</feature>
<dbReference type="PROSITE" id="PS00678">
    <property type="entry name" value="WD_REPEATS_1"/>
    <property type="match status" value="1"/>
</dbReference>
<feature type="region of interest" description="Disordered" evidence="6">
    <location>
        <begin position="928"/>
        <end position="962"/>
    </location>
</feature>
<dbReference type="PROSITE" id="PS50294">
    <property type="entry name" value="WD_REPEATS_REGION"/>
    <property type="match status" value="1"/>
</dbReference>
<dbReference type="CDD" id="cd06071">
    <property type="entry name" value="Beach"/>
    <property type="match status" value="1"/>
</dbReference>
<dbReference type="EMBL" id="JAKWBI020000174">
    <property type="protein sequence ID" value="KAJ2900346.1"/>
    <property type="molecule type" value="Genomic_DNA"/>
</dbReference>
<evidence type="ECO:0000256" key="5">
    <source>
        <dbReference type="PROSITE-ProRule" id="PRU00221"/>
    </source>
</evidence>
<dbReference type="Gene3D" id="2.60.120.200">
    <property type="match status" value="1"/>
</dbReference>
<dbReference type="Pfam" id="PF14844">
    <property type="entry name" value="PH_BEACH"/>
    <property type="match status" value="1"/>
</dbReference>
<dbReference type="SUPFAM" id="SSF50729">
    <property type="entry name" value="PH domain-like"/>
    <property type="match status" value="1"/>
</dbReference>
<evidence type="ECO:0000256" key="1">
    <source>
        <dbReference type="ARBA" id="ARBA00022574"/>
    </source>
</evidence>
<dbReference type="InterPro" id="IPR019775">
    <property type="entry name" value="WD40_repeat_CS"/>
</dbReference>
<dbReference type="InterPro" id="IPR015943">
    <property type="entry name" value="WD40/YVTN_repeat-like_dom_sf"/>
</dbReference>
<evidence type="ECO:0000256" key="3">
    <source>
        <dbReference type="ARBA" id="ARBA00054699"/>
    </source>
</evidence>
<dbReference type="SUPFAM" id="SSF50978">
    <property type="entry name" value="WD40 repeat-like"/>
    <property type="match status" value="1"/>
</dbReference>
<evidence type="ECO:0000256" key="4">
    <source>
        <dbReference type="ARBA" id="ARBA00073334"/>
    </source>
</evidence>
<feature type="region of interest" description="Disordered" evidence="6">
    <location>
        <begin position="1799"/>
        <end position="1828"/>
    </location>
</feature>
<dbReference type="Gene3D" id="1.10.1540.10">
    <property type="entry name" value="BEACH domain"/>
    <property type="match status" value="1"/>
</dbReference>
<dbReference type="InterPro" id="IPR001680">
    <property type="entry name" value="WD40_rpt"/>
</dbReference>
<feature type="repeat" description="WD" evidence="5">
    <location>
        <begin position="2455"/>
        <end position="2496"/>
    </location>
</feature>
<dbReference type="Proteomes" id="UP001201980">
    <property type="component" value="Unassembled WGS sequence"/>
</dbReference>
<evidence type="ECO:0000313" key="9">
    <source>
        <dbReference type="EMBL" id="KAJ2900346.1"/>
    </source>
</evidence>
<dbReference type="InterPro" id="IPR051944">
    <property type="entry name" value="BEACH_domain_protein"/>
</dbReference>
<feature type="region of interest" description="Disordered" evidence="6">
    <location>
        <begin position="1156"/>
        <end position="1186"/>
    </location>
</feature>
<dbReference type="Pfam" id="PF23295">
    <property type="entry name" value="Arm_4"/>
    <property type="match status" value="1"/>
</dbReference>
<sequence>MSSRPPRRYRSSTSASTPPPTTKSTEVLQSLVDGISFTLESRLPNGYPDIKVLATKCRQVSQHIAAMEPPSFQQDDFRHVRGFHKLLDVLRMFSGFYNPQVRTEDEKQAFFELLDSVLASLSAGLREHLGNNRLFRNKVDGGGWETLEQILASIGLGGSDSDLWTSCQLFGKLLSFALHNSRFDKLCQSVAETERPSAPALAPPEVGEIAKQGEKGCDVDTVTKIVRGKLQKILDRKTHFEHVQIIRTVIGFWEALPRGSAIPVNLASVVVLQTLHQVCSRSLVNLEAAHRTGVLSRFIRVGFSDPGAVGDAERAMILDMCALFMPLGVNELADTQFLLSRQDPRADKFCLEMTEKYHGPALIQFDLSIHGYSAVEIPTLRRQFPPQSAPGYTFTSWFYIDQFDPNSHTTIFGIFDQTQTCFLLGYLERDTHNFILQTSVTSAKPSVRFKSFVFKEQTWYHIALVHKRPKAITSAKAFLYVNGEFVEQQKPNYPSLPPPANGSTESFASFSSLSVPPKHNPVQAFLGTPKGLSTQIGRGLVNSKWSLASAHLFEDVLSDDLIAVYNQLGPRYQGNYQDCLGGFQTYSASASLGLRNEVFNSGRQDNSEILRVIRDRAATLMPESKILLSMMPSAVFSQDNLSHDSQLFRCLSRAAVFKFYHTTQSKGSQIALNTAFPFVNDAFCSPEYLGNMAGNPLVIVPKHIDDSIWELGGFTAVAVKLLERTSSSEELLRSLKMAFLWIRHSWRNSEAVEHDQGYAIMGMILRAKLGFSQPSSEHPISRLLLTVEERDALSCQVLSTILDFIGYNHENPVDSFIINPLAYRILLVDFDTWRKSARQTQELYYKQFTTFAVKSKYHDFNARRLLRMRIVKRLLDALKGEPITEEMLPNFMAPFESLISCQFSSEVHRALALFITYAFHSATALQSRTPRPSTSVSRSSTPGPKRPILDTGSNASGSPSKVLSKRQLGKVVLDLYSRMLLDNGNKAHIEKFARTVTNKVTTTRPSANKPSMLIASQWLLYLLSDSDPDVVVQGCKILSRLLVTHGHSYVKKFRGQGGGFHVMAHRLKRWWGVKALWPICFCLMLGLDVANVDLTPESDTSSWVTVFSNHKIVYPEALPIITGMLRHGLKEILRYQDDPDSPSCDSTTALPQPVLTRPRARSGGSILELEPRGRPQQRGGLSKAYLSAEATKSEKARVLESAGNLQMVIRFLEELHAKSAEFREFGLMSEYMRYLFGALFPAVVSTDPVSPETELNSRDSVLSFEGGDVIIRPLSGAPAPIIRTSSIVDGQINAPSRPHHGTPLRKASSFIILSSQKSPPMPSQAKFDHVMSPKKKVAIQKISNAVLEGILGLAIGIFLDQILARKEFPGFGLVLKVPPGFQEHQAYFESYVLRSAISKLESKIQENQAILHEPRVLTNMARLHSYLAEAIFEGWFINGASTMTDFTGMTLEYLQRPDIASLKSVRLCSQAVSSIRHNFLKIVLLQVSEMDDAQISDQEAKAFMDKLFYWQTVLLECLSAEDESMKLFWYQLYIRLVDKRDDIRRTAANIWRIMLVQKPEESSTLFKHIMASEQNQITKGFKKLVEIDNEAFVEWVDHHRPNLDGLFFGGMSKSWEEFVSIENSRTAETAKGRIAKRKEKLRLWHIETQDREGALLKHDMGNTAWMRSVYNSERGRFQRLVQDQQDDLVFLAARFSRMDKDLRRPGAAFSEHMVFTWKLDRTEGRNRMRLRLLPESTGRFSDYQPKRRISDMPPTLSMKLNTAVQRASPAIMSGSPVSMTAPGEEQLDGNISNLTLVDPAEGGEPVNAPEDDFELVDDPNDADESAFEDKNRKVMRQLQQGDAVQHVWNICRIIGLEANEGIIIVGKLALYMVDNVFHRSDGEIVNAWEAPKEERDPFVDLAGGSKATRTATSFRGDQDCRCWKYPDILSISKRRYLFRDVAVEIFFTDGRSYLLTLMNPSARDDLYSKIAGRASHTVGTNSLPNPEDSWRLEALRVVEEAPQNSFGAKFGNIFNQAQWNPAMRRWQRGEISNFHYLMLVNTMAGRTFNDLTQYPVFPWVLADYSSEHLDLEDPKSFRDLAKPMGAQTPERRENFDMKYKALAEVGETPFHYGTHYSSAMIVASYLIRLPPFVQSFILLQGGTFDHPDRLFYSIPRAWSSASRENASDVRELIPEFFYLPEFLENINGYNFGERQGNGGKVDGVLLPPWAHGDPKIFIAKHREALESPYVTRNLHRWIDIIFGYKQKGDAAVDNLNVFHHLSYHGAKDLDNIDDPQERAITTSIIHNFGQTPHQIFTKPHPQRDMSYLAMPRLDTSAEHLKKLPNAILGTLPIGWPLGKSNTTNVMAESSERVSHLVYVEKKDQLLCSTAFRINLPPFYDKFLEWGYADNSVRFFFAGDRKPAGIFENLHNGQLSCVVFADSRTLVTAGEDCVVGVYTLKTAPGKIVDLAPRQSLFGHKTPVNQIAVSKHFSTMVSVSVDGQAFLWDLNRLEFIRKLNFNRPVESAQMNEVSGEIMLAAGPNLVMFTLNGELILDQNVCLDGDDFIHCCAFYEGLGNEWLENFLVFTGHRRGRVNVWRKVVRAGRWALELVKKLDHVNPKSEHGTNHEAAITAITPRSNGVYTGDDEGRVFQWNLAVMK</sequence>
<dbReference type="InterPro" id="IPR023362">
    <property type="entry name" value="PH-BEACH_dom"/>
</dbReference>
<dbReference type="InterPro" id="IPR036372">
    <property type="entry name" value="BEACH_dom_sf"/>
</dbReference>
<dbReference type="PANTHER" id="PTHR46108">
    <property type="entry name" value="BLUE CHEESE"/>
    <property type="match status" value="1"/>
</dbReference>
<dbReference type="Pfam" id="PF00400">
    <property type="entry name" value="WD40"/>
    <property type="match status" value="1"/>
</dbReference>
<feature type="compositionally biased region" description="Low complexity" evidence="6">
    <location>
        <begin position="928"/>
        <end position="942"/>
    </location>
</feature>
<dbReference type="SMART" id="SM00320">
    <property type="entry name" value="WD40"/>
    <property type="match status" value="3"/>
</dbReference>
<dbReference type="SUPFAM" id="SSF81837">
    <property type="entry name" value="BEACH domain"/>
    <property type="match status" value="1"/>
</dbReference>
<keyword evidence="1 5" id="KW-0853">WD repeat</keyword>
<feature type="compositionally biased region" description="Basic residues" evidence="6">
    <location>
        <begin position="1"/>
        <end position="10"/>
    </location>
</feature>
<dbReference type="CDD" id="cd01201">
    <property type="entry name" value="PH_BEACH"/>
    <property type="match status" value="1"/>
</dbReference>
<dbReference type="InterPro" id="IPR056252">
    <property type="entry name" value="Alfy-like_Arm-like"/>
</dbReference>
<dbReference type="SMART" id="SM01026">
    <property type="entry name" value="Beach"/>
    <property type="match status" value="1"/>
</dbReference>
<feature type="domain" description="BEACH" evidence="7">
    <location>
        <begin position="2011"/>
        <end position="2303"/>
    </location>
</feature>
<evidence type="ECO:0000313" key="10">
    <source>
        <dbReference type="Proteomes" id="UP001201980"/>
    </source>
</evidence>
<organism evidence="9 10">
    <name type="scientific">Zalerion maritima</name>
    <dbReference type="NCBI Taxonomy" id="339359"/>
    <lineage>
        <taxon>Eukaryota</taxon>
        <taxon>Fungi</taxon>
        <taxon>Dikarya</taxon>
        <taxon>Ascomycota</taxon>
        <taxon>Pezizomycotina</taxon>
        <taxon>Sordariomycetes</taxon>
        <taxon>Lulworthiomycetidae</taxon>
        <taxon>Lulworthiales</taxon>
        <taxon>Lulworthiaceae</taxon>
        <taxon>Zalerion</taxon>
    </lineage>
</organism>
<dbReference type="Gene3D" id="2.30.29.30">
    <property type="entry name" value="Pleckstrin-homology domain (PH domain)/Phosphotyrosine-binding domain (PTB)"/>
    <property type="match status" value="1"/>
</dbReference>
<gene>
    <name evidence="9" type="ORF">MKZ38_002479</name>
</gene>
<evidence type="ECO:0000256" key="2">
    <source>
        <dbReference type="ARBA" id="ARBA00022737"/>
    </source>
</evidence>
<protein>
    <recommendedName>
        <fullName evidence="4">Beige protein homolog 1</fullName>
    </recommendedName>
</protein>
<dbReference type="Gene3D" id="2.130.10.10">
    <property type="entry name" value="YVTN repeat-like/Quinoprotein amine dehydrogenase"/>
    <property type="match status" value="1"/>
</dbReference>
<dbReference type="Pfam" id="PF02138">
    <property type="entry name" value="Beach"/>
    <property type="match status" value="1"/>
</dbReference>
<dbReference type="InterPro" id="IPR000409">
    <property type="entry name" value="BEACH_dom"/>
</dbReference>
<dbReference type="PROSITE" id="PS51783">
    <property type="entry name" value="PH_BEACH"/>
    <property type="match status" value="1"/>
</dbReference>
<name>A0AAD5RQ67_9PEZI</name>
<dbReference type="InterPro" id="IPR013320">
    <property type="entry name" value="ConA-like_dom_sf"/>
</dbReference>
<feature type="compositionally biased region" description="Acidic residues" evidence="6">
    <location>
        <begin position="1809"/>
        <end position="1826"/>
    </location>
</feature>
<dbReference type="FunFam" id="1.10.1540.10:FF:000001">
    <property type="entry name" value="neurobeachin isoform X1"/>
    <property type="match status" value="1"/>
</dbReference>